<sequence length="1094" mass="119265">MSNRQRPIPAPNMFIGRASQFQDLQSTLRFLPRNAAATRLITGPAGVGKSRLAFELAQYARDQGLQVLTARCWTTAHSPTYWPWTQIIRDLVGQPRAVDLTELVLDDPLPDSSFELFDAVVTILRQASEQQGLVLVLEDLHALDPSSQTLLSYVSYALCDAKVTIIGTARKSSEKLAKSFEAEVPLTGFTVAETAQYLGDWAGPHLEQVFAASGGLPLHLEHIAHGPALTNELDPISASEPLINLLHSRLARLSPCVLEVLAAAAVLEQSPPTTVAALLQIDTQVVLHALQEAGSMRLVEVPRSSHSPTRFTHQIIQDAILASTDVEQIRRLHANAAKFFASHHQHGVPFARHLIQAGPQFTTEAVRACLVAAEQTLVQFAFEDAAQLCTLALAVIPDDHSDLLVEQASLYNLLTSARWNLGDREGALAASQLAWELSSLSKTPAVRVKAALGPRFGVDYSGELPRIIADRCMQILDEEVALTAQDRSRVLSSLTLAQVSVAPHLASQTARQALIWARQDETGSALGYALVAQCSADLSPDTLFHRLTSSQRALAIAQDTSDHELAGAAWFLLLGALVEQGDIPSIDRELTANSPLAARFTELQDNRHSSWFRCLRAILDGDVEAASQNLEHALVRAQAENDPDAMIVWGAQFSVLSWIKGELDPIEPVLRQSFQAFPDDAVWTAALAWHWTKTGRIAAAAGLVANIGPIDQIRRDRNWLATLAILAEVAVAIGDEPLMLSLVEHLLPYSGRLVPIGNGVVCWGTVDRPLGLIALTLGDREQGMKHLHDAQESCARIGAQVWLAQIQTELAAEYAGGSHQEVQLAVGLASEALVASSQMGWPKIARQSKLILDALGVPMVTPRTTTTNTPQITQPVIRVLGRFEVVNPQGTVRWTSKRARTLLKILVSGRGVPISRSQLLDHLWPGVSHDLLANRFAVALTTVRRALDPDKLLDLQYFVTFDGEYVGLNQHRLDIDVIAFLDLAHRGLSQLSHDELAAAVRLYAGEAFSDEFAALWAEPVREEAQMVYLDVAQNLAAMSEPSRACDLFRSILALDEFDLAAHDGLTQALYALGSPRQAEVAHSRAQEVLRELED</sequence>
<dbReference type="GO" id="GO:0003677">
    <property type="term" value="F:DNA binding"/>
    <property type="evidence" value="ECO:0007669"/>
    <property type="project" value="InterPro"/>
</dbReference>
<dbReference type="Gene3D" id="3.40.50.300">
    <property type="entry name" value="P-loop containing nucleotide triphosphate hydrolases"/>
    <property type="match status" value="1"/>
</dbReference>
<dbReference type="SUPFAM" id="SSF48452">
    <property type="entry name" value="TPR-like"/>
    <property type="match status" value="1"/>
</dbReference>
<dbReference type="SUPFAM" id="SSF52540">
    <property type="entry name" value="P-loop containing nucleoside triphosphate hydrolases"/>
    <property type="match status" value="1"/>
</dbReference>
<dbReference type="SMART" id="SM01043">
    <property type="entry name" value="BTAD"/>
    <property type="match status" value="1"/>
</dbReference>
<dbReference type="Gene3D" id="1.10.10.10">
    <property type="entry name" value="Winged helix-like DNA-binding domain superfamily/Winged helix DNA-binding domain"/>
    <property type="match status" value="1"/>
</dbReference>
<accession>A0AAU7DYJ0</accession>
<dbReference type="PANTHER" id="PTHR35807:SF2">
    <property type="entry name" value="TRANSCRIPTIONAL ACTIVATOR DOMAIN"/>
    <property type="match status" value="1"/>
</dbReference>
<dbReference type="InterPro" id="IPR036388">
    <property type="entry name" value="WH-like_DNA-bd_sf"/>
</dbReference>
<dbReference type="InterPro" id="IPR027417">
    <property type="entry name" value="P-loop_NTPase"/>
</dbReference>
<dbReference type="GO" id="GO:0006355">
    <property type="term" value="P:regulation of DNA-templated transcription"/>
    <property type="evidence" value="ECO:0007669"/>
    <property type="project" value="InterPro"/>
</dbReference>
<evidence type="ECO:0000313" key="2">
    <source>
        <dbReference type="EMBL" id="XBH22326.1"/>
    </source>
</evidence>
<protein>
    <submittedName>
        <fullName evidence="2">AAA family ATPase</fullName>
    </submittedName>
</protein>
<dbReference type="EMBL" id="CP146203">
    <property type="protein sequence ID" value="XBH22326.1"/>
    <property type="molecule type" value="Genomic_DNA"/>
</dbReference>
<dbReference type="Gene3D" id="1.25.40.10">
    <property type="entry name" value="Tetratricopeptide repeat domain"/>
    <property type="match status" value="2"/>
</dbReference>
<feature type="domain" description="Bacterial transcriptional activator" evidence="1">
    <location>
        <begin position="975"/>
        <end position="1089"/>
    </location>
</feature>
<dbReference type="InterPro" id="IPR041664">
    <property type="entry name" value="AAA_16"/>
</dbReference>
<reference evidence="2" key="1">
    <citation type="submission" date="2024-02" db="EMBL/GenBank/DDBJ databases">
        <title>Tomenella chthoni gen. nov. sp. nov., a member of the family Jonesiaceae isolated from bat guano.</title>
        <authorList>
            <person name="Miller S.L."/>
            <person name="King J."/>
            <person name="Sankaranarayanan K."/>
            <person name="Lawson P.A."/>
        </authorList>
    </citation>
    <scope>NUCLEOTIDE SEQUENCE</scope>
    <source>
        <strain evidence="2">BS-20</strain>
    </source>
</reference>
<dbReference type="SUPFAM" id="SSF46894">
    <property type="entry name" value="C-terminal effector domain of the bipartite response regulators"/>
    <property type="match status" value="1"/>
</dbReference>
<dbReference type="PANTHER" id="PTHR35807">
    <property type="entry name" value="TRANSCRIPTIONAL REGULATOR REDD-RELATED"/>
    <property type="match status" value="1"/>
</dbReference>
<name>A0AAU7DYJ0_9MICO</name>
<dbReference type="InterPro" id="IPR005158">
    <property type="entry name" value="BTAD"/>
</dbReference>
<evidence type="ECO:0000259" key="1">
    <source>
        <dbReference type="SMART" id="SM01043"/>
    </source>
</evidence>
<dbReference type="InterPro" id="IPR016032">
    <property type="entry name" value="Sig_transdc_resp-reg_C-effctor"/>
</dbReference>
<dbReference type="Pfam" id="PF13191">
    <property type="entry name" value="AAA_16"/>
    <property type="match status" value="1"/>
</dbReference>
<dbReference type="InterPro" id="IPR051677">
    <property type="entry name" value="AfsR-DnrI-RedD_regulator"/>
</dbReference>
<dbReference type="InterPro" id="IPR011990">
    <property type="entry name" value="TPR-like_helical_dom_sf"/>
</dbReference>
<organism evidence="2">
    <name type="scientific">Jonesiaceae bacterium BS-20</name>
    <dbReference type="NCBI Taxonomy" id="3120821"/>
    <lineage>
        <taxon>Bacteria</taxon>
        <taxon>Bacillati</taxon>
        <taxon>Actinomycetota</taxon>
        <taxon>Actinomycetes</taxon>
        <taxon>Micrococcales</taxon>
        <taxon>Jonesiaceae</taxon>
    </lineage>
</organism>
<gene>
    <name evidence="2" type="ORF">V5R04_03595</name>
</gene>
<proteinExistence type="predicted"/>
<dbReference type="AlphaFoldDB" id="A0AAU7DYJ0"/>